<reference evidence="1 2" key="1">
    <citation type="submission" date="2018-09" db="EMBL/GenBank/DDBJ databases">
        <title>Metagenome Assembled Genomes from an Advanced Water Purification Facility.</title>
        <authorList>
            <person name="Stamps B.W."/>
            <person name="Spear J.R."/>
        </authorList>
    </citation>
    <scope>NUCLEOTIDE SEQUENCE [LARGE SCALE GENOMIC DNA]</scope>
    <source>
        <strain evidence="1">Bin_52_1</strain>
    </source>
</reference>
<protein>
    <submittedName>
        <fullName evidence="1">Uncharacterized protein</fullName>
    </submittedName>
</protein>
<sequence>MSPATLAQVMDVHEALESFGGYTEWWNAPTQIKFAQRALALGKPLRELTVGELQDIAAAVAEEMKGYFDPRSQV</sequence>
<comment type="caution">
    <text evidence="1">The sequence shown here is derived from an EMBL/GenBank/DDBJ whole genome shotgun (WGS) entry which is preliminary data.</text>
</comment>
<name>A0A5C7WAI2_AQUAC</name>
<organism evidence="1 2">
    <name type="scientific">Aquipseudomonas alcaligenes</name>
    <name type="common">Pseudomonas alcaligenes</name>
    <dbReference type="NCBI Taxonomy" id="43263"/>
    <lineage>
        <taxon>Bacteria</taxon>
        <taxon>Pseudomonadati</taxon>
        <taxon>Pseudomonadota</taxon>
        <taxon>Gammaproteobacteria</taxon>
        <taxon>Pseudomonadales</taxon>
        <taxon>Pseudomonadaceae</taxon>
        <taxon>Aquipseudomonas</taxon>
    </lineage>
</organism>
<evidence type="ECO:0000313" key="2">
    <source>
        <dbReference type="Proteomes" id="UP000321110"/>
    </source>
</evidence>
<gene>
    <name evidence="1" type="ORF">E6Q69_04050</name>
</gene>
<proteinExistence type="predicted"/>
<accession>A0A5C7WAI2</accession>
<dbReference type="Proteomes" id="UP000321110">
    <property type="component" value="Unassembled WGS sequence"/>
</dbReference>
<dbReference type="AlphaFoldDB" id="A0A5C7WAI2"/>
<dbReference type="EMBL" id="SSFO01000070">
    <property type="protein sequence ID" value="TXI34340.1"/>
    <property type="molecule type" value="Genomic_DNA"/>
</dbReference>
<evidence type="ECO:0000313" key="1">
    <source>
        <dbReference type="EMBL" id="TXI34340.1"/>
    </source>
</evidence>